<dbReference type="EMBL" id="BAAATM010000002">
    <property type="protein sequence ID" value="GAA2516022.1"/>
    <property type="molecule type" value="Genomic_DNA"/>
</dbReference>
<keyword evidence="3" id="KW-1185">Reference proteome</keyword>
<organism evidence="2 3">
    <name type="scientific">Streptomyces levis</name>
    <dbReference type="NCBI Taxonomy" id="285566"/>
    <lineage>
        <taxon>Bacteria</taxon>
        <taxon>Bacillati</taxon>
        <taxon>Actinomycetota</taxon>
        <taxon>Actinomycetes</taxon>
        <taxon>Kitasatosporales</taxon>
        <taxon>Streptomycetaceae</taxon>
        <taxon>Streptomyces</taxon>
    </lineage>
</organism>
<accession>A0ABN3NAB3</accession>
<feature type="region of interest" description="Disordered" evidence="1">
    <location>
        <begin position="1"/>
        <end position="23"/>
    </location>
</feature>
<dbReference type="SUPFAM" id="SSF56634">
    <property type="entry name" value="Heme-dependent catalase-like"/>
    <property type="match status" value="1"/>
</dbReference>
<evidence type="ECO:0000256" key="1">
    <source>
        <dbReference type="SAM" id="MobiDB-lite"/>
    </source>
</evidence>
<evidence type="ECO:0008006" key="4">
    <source>
        <dbReference type="Google" id="ProtNLM"/>
    </source>
</evidence>
<dbReference type="RefSeq" id="WP_344533287.1">
    <property type="nucleotide sequence ID" value="NZ_BAAATM010000002.1"/>
</dbReference>
<evidence type="ECO:0000313" key="2">
    <source>
        <dbReference type="EMBL" id="GAA2516022.1"/>
    </source>
</evidence>
<protein>
    <recommendedName>
        <fullName evidence="4">Phosphodiesterase</fullName>
    </recommendedName>
</protein>
<evidence type="ECO:0000313" key="3">
    <source>
        <dbReference type="Proteomes" id="UP001501095"/>
    </source>
</evidence>
<sequence length="252" mass="26792">MSAPDVSGGTVRTADGHAPTTSGPVALVEAGFRALARLRRAPALHPQGLTCGGEVEVVDDGGGPWDVPWLDTPRRLDATVRLSRAGGLPRRLPDGLGLAVRVTDADGPDRTLDLLMTSSGRGRAGRHLPLPRADALRGPYSSLLPYRVAGRSRLLAAFPRRTRQAPVPGDPRSMAAALADGPLVYDLCAETGDRAWRRFAVLTVRAVLPVGQKDTLDFDIYRHSVRGFVPGGALAATRRAAYRGSRSGRNRA</sequence>
<dbReference type="InterPro" id="IPR020835">
    <property type="entry name" value="Catalase_sf"/>
</dbReference>
<proteinExistence type="predicted"/>
<comment type="caution">
    <text evidence="2">The sequence shown here is derived from an EMBL/GenBank/DDBJ whole genome shotgun (WGS) entry which is preliminary data.</text>
</comment>
<dbReference type="Proteomes" id="UP001501095">
    <property type="component" value="Unassembled WGS sequence"/>
</dbReference>
<reference evidence="2 3" key="1">
    <citation type="journal article" date="2019" name="Int. J. Syst. Evol. Microbiol.">
        <title>The Global Catalogue of Microorganisms (GCM) 10K type strain sequencing project: providing services to taxonomists for standard genome sequencing and annotation.</title>
        <authorList>
            <consortium name="The Broad Institute Genomics Platform"/>
            <consortium name="The Broad Institute Genome Sequencing Center for Infectious Disease"/>
            <person name="Wu L."/>
            <person name="Ma J."/>
        </authorList>
    </citation>
    <scope>NUCLEOTIDE SEQUENCE [LARGE SCALE GENOMIC DNA]</scope>
    <source>
        <strain evidence="2 3">JCM 6924</strain>
    </source>
</reference>
<gene>
    <name evidence="2" type="ORF">GCM10010423_04310</name>
</gene>
<name>A0ABN3NAB3_9ACTN</name>